<comment type="caution">
    <text evidence="13">The sequence shown here is derived from an EMBL/GenBank/DDBJ whole genome shotgun (WGS) entry which is preliminary data.</text>
</comment>
<feature type="domain" description="CBS" evidence="11">
    <location>
        <begin position="221"/>
        <end position="283"/>
    </location>
</feature>
<organism evidence="13 14">
    <name type="scientific">Luteimonas viscosa</name>
    <dbReference type="NCBI Taxonomy" id="1132694"/>
    <lineage>
        <taxon>Bacteria</taxon>
        <taxon>Pseudomonadati</taxon>
        <taxon>Pseudomonadota</taxon>
        <taxon>Gammaproteobacteria</taxon>
        <taxon>Lysobacterales</taxon>
        <taxon>Lysobacteraceae</taxon>
        <taxon>Luteimonas</taxon>
    </lineage>
</organism>
<gene>
    <name evidence="13" type="ORF">FZO89_11045</name>
</gene>
<feature type="domain" description="CNNM transmembrane" evidence="12">
    <location>
        <begin position="19"/>
        <end position="202"/>
    </location>
</feature>
<evidence type="ECO:0000256" key="5">
    <source>
        <dbReference type="ARBA" id="ARBA00023122"/>
    </source>
</evidence>
<reference evidence="13 14" key="1">
    <citation type="submission" date="2019-08" db="EMBL/GenBank/DDBJ databases">
        <title>Luteimonas viscosus sp. nov., isolated from soil of a sunflower field.</title>
        <authorList>
            <person name="Jianli Z."/>
            <person name="Ying Z."/>
        </authorList>
    </citation>
    <scope>NUCLEOTIDE SEQUENCE [LARGE SCALE GENOMIC DNA]</scope>
    <source>
        <strain evidence="13 14">XBU10</strain>
    </source>
</reference>
<evidence type="ECO:0000256" key="9">
    <source>
        <dbReference type="SAM" id="MobiDB-lite"/>
    </source>
</evidence>
<evidence type="ECO:0000256" key="1">
    <source>
        <dbReference type="ARBA" id="ARBA00004141"/>
    </source>
</evidence>
<dbReference type="SUPFAM" id="SSF54631">
    <property type="entry name" value="CBS-domain pair"/>
    <property type="match status" value="1"/>
</dbReference>
<evidence type="ECO:0000256" key="8">
    <source>
        <dbReference type="PROSITE-ProRule" id="PRU01193"/>
    </source>
</evidence>
<keyword evidence="4 8" id="KW-1133">Transmembrane helix</keyword>
<comment type="subcellular location">
    <subcellularLocation>
        <location evidence="1">Membrane</location>
        <topology evidence="1">Multi-pass membrane protein</topology>
    </subcellularLocation>
</comment>
<dbReference type="PROSITE" id="PS51846">
    <property type="entry name" value="CNNM"/>
    <property type="match status" value="1"/>
</dbReference>
<feature type="domain" description="CBS" evidence="11">
    <location>
        <begin position="286"/>
        <end position="344"/>
    </location>
</feature>
<feature type="transmembrane region" description="Helical" evidence="10">
    <location>
        <begin position="27"/>
        <end position="56"/>
    </location>
</feature>
<dbReference type="AlphaFoldDB" id="A0A5D4XX42"/>
<dbReference type="InterPro" id="IPR002550">
    <property type="entry name" value="CNNM"/>
</dbReference>
<evidence type="ECO:0000313" key="14">
    <source>
        <dbReference type="Proteomes" id="UP000324973"/>
    </source>
</evidence>
<dbReference type="Pfam" id="PF01595">
    <property type="entry name" value="CNNM"/>
    <property type="match status" value="1"/>
</dbReference>
<keyword evidence="3" id="KW-0677">Repeat</keyword>
<feature type="transmembrane region" description="Helical" evidence="10">
    <location>
        <begin position="77"/>
        <end position="98"/>
    </location>
</feature>
<dbReference type="InterPro" id="IPR044751">
    <property type="entry name" value="Ion_transp-like_CBS"/>
</dbReference>
<feature type="transmembrane region" description="Helical" evidence="10">
    <location>
        <begin position="110"/>
        <end position="130"/>
    </location>
</feature>
<protein>
    <submittedName>
        <fullName evidence="13">HlyC/CorC family transporter</fullName>
    </submittedName>
</protein>
<keyword evidence="6 8" id="KW-0472">Membrane</keyword>
<dbReference type="CDD" id="cd04590">
    <property type="entry name" value="CBS_pair_CorC_HlyC_assoc"/>
    <property type="match status" value="1"/>
</dbReference>
<keyword evidence="14" id="KW-1185">Reference proteome</keyword>
<dbReference type="InterPro" id="IPR000644">
    <property type="entry name" value="CBS_dom"/>
</dbReference>
<evidence type="ECO:0000256" key="7">
    <source>
        <dbReference type="PROSITE-ProRule" id="PRU00703"/>
    </source>
</evidence>
<dbReference type="EMBL" id="VTFT01000001">
    <property type="protein sequence ID" value="TYT27592.1"/>
    <property type="molecule type" value="Genomic_DNA"/>
</dbReference>
<dbReference type="PANTHER" id="PTHR22777">
    <property type="entry name" value="HEMOLYSIN-RELATED"/>
    <property type="match status" value="1"/>
</dbReference>
<evidence type="ECO:0000259" key="11">
    <source>
        <dbReference type="PROSITE" id="PS51371"/>
    </source>
</evidence>
<keyword evidence="2 8" id="KW-0812">Transmembrane</keyword>
<sequence>MVAHAAGAPASGEVAASGTPLDVVLMVAYLGGAIVLSFLCSIAESALLSMTPSYIAGLRNARPRLAERLWRLRLGNIDRSLAAILTLNTIAHTAGAVGSGAKATVVFGSAWVGVFSAVATLLILFMSEIVPKTLGALYWRRLALPTMWFVRVLIVLLYPLIRLSELLTRLLSRGHEAEGFNREEFLAMAGMGEASGDLDPRESRILRNLFGMSTLRTWNVMTPRTVVAALAADTTVEEALADARAAPFSRIPVFTRDIDDISGFVLRDELRQAEATGRGREPVSAFARTLLTIADSMPLSALLEFLLEKRQQLALVVGEYGDTVGLVTMEDVVETLLGDEIVDERDRVSDMQRLARERWERRAAKHGVVWPDEDDEPGGRGASPPG</sequence>
<evidence type="ECO:0000256" key="4">
    <source>
        <dbReference type="ARBA" id="ARBA00022989"/>
    </source>
</evidence>
<dbReference type="Proteomes" id="UP000324973">
    <property type="component" value="Unassembled WGS sequence"/>
</dbReference>
<evidence type="ECO:0000256" key="3">
    <source>
        <dbReference type="ARBA" id="ARBA00022737"/>
    </source>
</evidence>
<dbReference type="Gene3D" id="3.10.580.10">
    <property type="entry name" value="CBS-domain"/>
    <property type="match status" value="1"/>
</dbReference>
<evidence type="ECO:0000256" key="10">
    <source>
        <dbReference type="SAM" id="Phobius"/>
    </source>
</evidence>
<dbReference type="InterPro" id="IPR046342">
    <property type="entry name" value="CBS_dom_sf"/>
</dbReference>
<accession>A0A5D4XX42</accession>
<evidence type="ECO:0000256" key="6">
    <source>
        <dbReference type="ARBA" id="ARBA00023136"/>
    </source>
</evidence>
<keyword evidence="5 7" id="KW-0129">CBS domain</keyword>
<evidence type="ECO:0000313" key="13">
    <source>
        <dbReference type="EMBL" id="TYT27592.1"/>
    </source>
</evidence>
<dbReference type="GO" id="GO:0005886">
    <property type="term" value="C:plasma membrane"/>
    <property type="evidence" value="ECO:0007669"/>
    <property type="project" value="TreeGrafter"/>
</dbReference>
<evidence type="ECO:0000259" key="12">
    <source>
        <dbReference type="PROSITE" id="PS51846"/>
    </source>
</evidence>
<proteinExistence type="predicted"/>
<name>A0A5D4XX42_9GAMM</name>
<dbReference type="OrthoDB" id="9798188at2"/>
<dbReference type="PROSITE" id="PS51371">
    <property type="entry name" value="CBS"/>
    <property type="match status" value="2"/>
</dbReference>
<feature type="region of interest" description="Disordered" evidence="9">
    <location>
        <begin position="365"/>
        <end position="386"/>
    </location>
</feature>
<dbReference type="PANTHER" id="PTHR22777:SF4">
    <property type="entry name" value="UPF0053 PROTEIN SLL1254"/>
    <property type="match status" value="1"/>
</dbReference>
<evidence type="ECO:0000256" key="2">
    <source>
        <dbReference type="ARBA" id="ARBA00022692"/>
    </source>
</evidence>
<feature type="transmembrane region" description="Helical" evidence="10">
    <location>
        <begin position="142"/>
        <end position="161"/>
    </location>
</feature>
<dbReference type="Pfam" id="PF00571">
    <property type="entry name" value="CBS"/>
    <property type="match status" value="1"/>
</dbReference>